<feature type="transmembrane region" description="Helical" evidence="8">
    <location>
        <begin position="39"/>
        <end position="58"/>
    </location>
</feature>
<feature type="transmembrane region" description="Helical" evidence="8">
    <location>
        <begin position="473"/>
        <end position="493"/>
    </location>
</feature>
<dbReference type="EMBL" id="CDMY01000872">
    <property type="protein sequence ID" value="CEM36005.1"/>
    <property type="molecule type" value="Genomic_DNA"/>
</dbReference>
<dbReference type="Pfam" id="PF02652">
    <property type="entry name" value="Lactate_perm"/>
    <property type="match status" value="1"/>
</dbReference>
<keyword evidence="5 8" id="KW-1133">Transmembrane helix</keyword>
<feature type="transmembrane region" description="Helical" evidence="8">
    <location>
        <begin position="391"/>
        <end position="409"/>
    </location>
</feature>
<protein>
    <submittedName>
        <fullName evidence="9">Uncharacterized protein</fullName>
    </submittedName>
</protein>
<feature type="transmembrane region" description="Helical" evidence="8">
    <location>
        <begin position="12"/>
        <end position="33"/>
    </location>
</feature>
<evidence type="ECO:0000256" key="3">
    <source>
        <dbReference type="ARBA" id="ARBA00022475"/>
    </source>
</evidence>
<reference evidence="9 10" key="1">
    <citation type="submission" date="2014-11" db="EMBL/GenBank/DDBJ databases">
        <authorList>
            <person name="Zhu J."/>
            <person name="Qi W."/>
            <person name="Song R."/>
        </authorList>
    </citation>
    <scope>NUCLEOTIDE SEQUENCE [LARGE SCALE GENOMIC DNA]</scope>
</reference>
<dbReference type="GO" id="GO:0015129">
    <property type="term" value="F:lactate transmembrane transporter activity"/>
    <property type="evidence" value="ECO:0007669"/>
    <property type="project" value="InterPro"/>
</dbReference>
<organism evidence="9 10">
    <name type="scientific">Vitrella brassicaformis (strain CCMP3155)</name>
    <dbReference type="NCBI Taxonomy" id="1169540"/>
    <lineage>
        <taxon>Eukaryota</taxon>
        <taxon>Sar</taxon>
        <taxon>Alveolata</taxon>
        <taxon>Colpodellida</taxon>
        <taxon>Vitrellaceae</taxon>
        <taxon>Vitrella</taxon>
    </lineage>
</organism>
<keyword evidence="6 8" id="KW-0472">Membrane</keyword>
<evidence type="ECO:0000313" key="9">
    <source>
        <dbReference type="EMBL" id="CEM36005.1"/>
    </source>
</evidence>
<gene>
    <name evidence="9" type="ORF">Vbra_6402</name>
</gene>
<evidence type="ECO:0000256" key="2">
    <source>
        <dbReference type="ARBA" id="ARBA00022448"/>
    </source>
</evidence>
<evidence type="ECO:0000256" key="8">
    <source>
        <dbReference type="SAM" id="Phobius"/>
    </source>
</evidence>
<dbReference type="VEuPathDB" id="CryptoDB:Vbra_6402"/>
<dbReference type="PANTHER" id="PTHR30003">
    <property type="entry name" value="L-LACTATE PERMEASE"/>
    <property type="match status" value="1"/>
</dbReference>
<comment type="subcellular location">
    <subcellularLocation>
        <location evidence="1">Cell membrane</location>
        <topology evidence="1">Multi-pass membrane protein</topology>
    </subcellularLocation>
</comment>
<dbReference type="GO" id="GO:0005886">
    <property type="term" value="C:plasma membrane"/>
    <property type="evidence" value="ECO:0007669"/>
    <property type="project" value="UniProtKB-SubCell"/>
</dbReference>
<evidence type="ECO:0000313" key="10">
    <source>
        <dbReference type="Proteomes" id="UP000041254"/>
    </source>
</evidence>
<dbReference type="AlphaFoldDB" id="A0A0G4GY27"/>
<name>A0A0G4GY27_VITBC</name>
<keyword evidence="4 8" id="KW-0812">Transmembrane</keyword>
<evidence type="ECO:0000256" key="5">
    <source>
        <dbReference type="ARBA" id="ARBA00022989"/>
    </source>
</evidence>
<dbReference type="InterPro" id="IPR003804">
    <property type="entry name" value="Lactate_perm"/>
</dbReference>
<accession>A0A0G4GY27</accession>
<dbReference type="PANTHER" id="PTHR30003:SF0">
    <property type="entry name" value="GLYCOLATE PERMEASE GLCA-RELATED"/>
    <property type="match status" value="1"/>
</dbReference>
<evidence type="ECO:0000256" key="6">
    <source>
        <dbReference type="ARBA" id="ARBA00023136"/>
    </source>
</evidence>
<dbReference type="GO" id="GO:0015295">
    <property type="term" value="F:solute:proton symporter activity"/>
    <property type="evidence" value="ECO:0007669"/>
    <property type="project" value="TreeGrafter"/>
</dbReference>
<feature type="region of interest" description="Disordered" evidence="7">
    <location>
        <begin position="63"/>
        <end position="106"/>
    </location>
</feature>
<keyword evidence="2" id="KW-0813">Transport</keyword>
<dbReference type="Proteomes" id="UP000041254">
    <property type="component" value="Unassembled WGS sequence"/>
</dbReference>
<keyword evidence="10" id="KW-1185">Reference proteome</keyword>
<proteinExistence type="predicted"/>
<keyword evidence="3" id="KW-1003">Cell membrane</keyword>
<sequence>MFDPVSFPQSMVIPVLLFSSLGTTLPAALLSLVDVKLSLIGGGIIGTFAALIATRFLLRLSEDPPSSSEGPFNNDEGSDDGSIHSDSLSEGGYNHQLEDSLPTPNFPELDTEQLTAQWPFALAMSSPSTDETPLGSDYIGSFAPNECLPVQRALWVLRGCVACDQSNCHHSKSCANTQASRSRASSESAISVASLFEVKVAADSGESRCVAPLSLARPTSMTYPGPSIWQSTVAADGMKQGAGLRRDTRNVRLQTPVFPDEEQGSLEKRLREWHRKDAMRQAYGSRMPIILSDEEAERALGTAELLGVDQRSFKQTHKLQRNRMQLCVGALAAALCVFGVTPHLLPAPESEAMLLEVSLGSFGKLSLSESLAIKVDDIFGVSEARWDFPTLSLPFIFPFTLLAVAILVITRTSPMVPLKDLYRMLQGPAAAVVFSVVFAQLFNSSCWEASSPAEIIAIAIARRLEGIALRELLVGWLLFCCGLLTGLSTGSVLTSNLALSEFAFTIATHLGLDASPPITMVVVGGALGQGFSCENLLASDKNINTAAAQSSEADTLLSWSFFKEHYFILLGSYIVLTCCVGVPIVVWAF</sequence>
<evidence type="ECO:0000256" key="4">
    <source>
        <dbReference type="ARBA" id="ARBA00022692"/>
    </source>
</evidence>
<evidence type="ECO:0000256" key="7">
    <source>
        <dbReference type="SAM" id="MobiDB-lite"/>
    </source>
</evidence>
<feature type="transmembrane region" description="Helical" evidence="8">
    <location>
        <begin position="566"/>
        <end position="588"/>
    </location>
</feature>
<evidence type="ECO:0000256" key="1">
    <source>
        <dbReference type="ARBA" id="ARBA00004651"/>
    </source>
</evidence>
<dbReference type="InParanoid" id="A0A0G4GY27"/>